<accession>A0ABX7JNV1</accession>
<sequence length="47" mass="5620">MRNKAAEARNDSVAMEACLQYAEHYRRIMNRIREKSEECYRQADQAI</sequence>
<dbReference type="Proteomes" id="UP000663629">
    <property type="component" value="Chromosome 2"/>
</dbReference>
<evidence type="ECO:0000259" key="1">
    <source>
        <dbReference type="Pfam" id="PF13763"/>
    </source>
</evidence>
<dbReference type="EMBL" id="CP070371">
    <property type="protein sequence ID" value="QRZ15780.1"/>
    <property type="molecule type" value="Genomic_DNA"/>
</dbReference>
<keyword evidence="3" id="KW-1185">Reference proteome</keyword>
<gene>
    <name evidence="2" type="ORF">JWJ88_15895</name>
</gene>
<name>A0ABX7JNV1_9RHOB</name>
<organism evidence="2 3">
    <name type="scientific">Paracoccus methylovorus</name>
    <dbReference type="NCBI Taxonomy" id="2812658"/>
    <lineage>
        <taxon>Bacteria</taxon>
        <taxon>Pseudomonadati</taxon>
        <taxon>Pseudomonadota</taxon>
        <taxon>Alphaproteobacteria</taxon>
        <taxon>Rhodobacterales</taxon>
        <taxon>Paracoccaceae</taxon>
        <taxon>Paracoccus</taxon>
    </lineage>
</organism>
<proteinExistence type="predicted"/>
<evidence type="ECO:0000313" key="2">
    <source>
        <dbReference type="EMBL" id="QRZ15780.1"/>
    </source>
</evidence>
<feature type="domain" description="DUF4167" evidence="1">
    <location>
        <begin position="5"/>
        <end position="34"/>
    </location>
</feature>
<dbReference type="InterPro" id="IPR025430">
    <property type="entry name" value="DUF4167"/>
</dbReference>
<dbReference type="RefSeq" id="WP_205296674.1">
    <property type="nucleotide sequence ID" value="NZ_CP070371.1"/>
</dbReference>
<reference evidence="2 3" key="1">
    <citation type="submission" date="2021-02" db="EMBL/GenBank/DDBJ databases">
        <title>Paracoccus methylovroum sp.nov., a new methanol and methylamine utilizing methylotrophic denitrifer.</title>
        <authorList>
            <person name="Timsy T."/>
            <person name="Behrendt U."/>
            <person name="Ulrich A."/>
            <person name="Spanner T."/>
            <person name="Foesel B.U."/>
            <person name="Horn M.A."/>
            <person name="Kolb S."/>
        </authorList>
    </citation>
    <scope>NUCLEOTIDE SEQUENCE [LARGE SCALE GENOMIC DNA]</scope>
    <source>
        <strain evidence="2 3">H4-D09</strain>
    </source>
</reference>
<evidence type="ECO:0000313" key="3">
    <source>
        <dbReference type="Proteomes" id="UP000663629"/>
    </source>
</evidence>
<dbReference type="Pfam" id="PF13763">
    <property type="entry name" value="DUF4167"/>
    <property type="match status" value="1"/>
</dbReference>
<protein>
    <submittedName>
        <fullName evidence="2">DUF4167 domain-containing protein</fullName>
    </submittedName>
</protein>